<sequence>MTLKRRLAITDDDGRHIKAVYVEPDAHGFEGADLSGLCAPYIQNLSGVSFRRAILYWANLCGADLSDCNFEGADLSGAALRDARLVGANLRDAKLGRDNLGGSTDLQGADLTGAQLHGADLNGAKYDDKTKFPLGFDPHSSGCIRVVAS</sequence>
<comment type="caution">
    <text evidence="1">The sequence shown here is derived from an EMBL/GenBank/DDBJ whole genome shotgun (WGS) entry which is preliminary data.</text>
</comment>
<dbReference type="PANTHER" id="PTHR14136:SF17">
    <property type="entry name" value="BTB_POZ DOMAIN-CONTAINING PROTEIN KCTD9"/>
    <property type="match status" value="1"/>
</dbReference>
<dbReference type="EMBL" id="CATZBU010000002">
    <property type="protein sequence ID" value="CAJ0783333.1"/>
    <property type="molecule type" value="Genomic_DNA"/>
</dbReference>
<evidence type="ECO:0000313" key="1">
    <source>
        <dbReference type="EMBL" id="CAJ0783333.1"/>
    </source>
</evidence>
<dbReference type="Proteomes" id="UP001189813">
    <property type="component" value="Unassembled WGS sequence"/>
</dbReference>
<accession>A0ABN9IN49</accession>
<dbReference type="SUPFAM" id="SSF141571">
    <property type="entry name" value="Pentapeptide repeat-like"/>
    <property type="match status" value="1"/>
</dbReference>
<protein>
    <recommendedName>
        <fullName evidence="3">Pentapeptide repeat-containing protein</fullName>
    </recommendedName>
</protein>
<name>A0ABN9IN49_9RALS</name>
<reference evidence="1 2" key="1">
    <citation type="submission" date="2023-07" db="EMBL/GenBank/DDBJ databases">
        <authorList>
            <person name="Peeters C."/>
        </authorList>
    </citation>
    <scope>NUCLEOTIDE SEQUENCE [LARGE SCALE GENOMIC DNA]</scope>
    <source>
        <strain evidence="1 2">LMG 19083</strain>
    </source>
</reference>
<proteinExistence type="predicted"/>
<evidence type="ECO:0000313" key="2">
    <source>
        <dbReference type="Proteomes" id="UP001189813"/>
    </source>
</evidence>
<dbReference type="RefSeq" id="WP_316664476.1">
    <property type="nucleotide sequence ID" value="NZ_CATZBU010000002.1"/>
</dbReference>
<dbReference type="Gene3D" id="2.160.20.80">
    <property type="entry name" value="E3 ubiquitin-protein ligase SopA"/>
    <property type="match status" value="1"/>
</dbReference>
<dbReference type="PANTHER" id="PTHR14136">
    <property type="entry name" value="BTB_POZ DOMAIN-CONTAINING PROTEIN KCTD9"/>
    <property type="match status" value="1"/>
</dbReference>
<organism evidence="1 2">
    <name type="scientific">Ralstonia psammae</name>
    <dbReference type="NCBI Taxonomy" id="3058598"/>
    <lineage>
        <taxon>Bacteria</taxon>
        <taxon>Pseudomonadati</taxon>
        <taxon>Pseudomonadota</taxon>
        <taxon>Betaproteobacteria</taxon>
        <taxon>Burkholderiales</taxon>
        <taxon>Burkholderiaceae</taxon>
        <taxon>Ralstonia</taxon>
    </lineage>
</organism>
<evidence type="ECO:0008006" key="3">
    <source>
        <dbReference type="Google" id="ProtNLM"/>
    </source>
</evidence>
<dbReference type="InterPro" id="IPR051082">
    <property type="entry name" value="Pentapeptide-BTB/POZ_domain"/>
</dbReference>
<keyword evidence="2" id="KW-1185">Reference proteome</keyword>
<dbReference type="InterPro" id="IPR001646">
    <property type="entry name" value="5peptide_repeat"/>
</dbReference>
<gene>
    <name evidence="1" type="ORF">LMG19083_01028</name>
</gene>
<dbReference type="Pfam" id="PF00805">
    <property type="entry name" value="Pentapeptide"/>
    <property type="match status" value="2"/>
</dbReference>